<dbReference type="GO" id="GO:0009116">
    <property type="term" value="P:nucleoside metabolic process"/>
    <property type="evidence" value="ECO:0007669"/>
    <property type="project" value="InterPro"/>
</dbReference>
<comment type="caution">
    <text evidence="2">The sequence shown here is derived from an EMBL/GenBank/DDBJ whole genome shotgun (WGS) entry which is preliminary data.</text>
</comment>
<protein>
    <recommendedName>
        <fullName evidence="1">Nucleoside phosphorylase domain-containing protein</fullName>
    </recommendedName>
</protein>
<dbReference type="InterPro" id="IPR053137">
    <property type="entry name" value="NLR-like"/>
</dbReference>
<dbReference type="eggNOG" id="KOG1840">
    <property type="taxonomic scope" value="Eukaryota"/>
</dbReference>
<dbReference type="Gene3D" id="1.25.40.10">
    <property type="entry name" value="Tetratricopeptide repeat domain"/>
    <property type="match status" value="2"/>
</dbReference>
<dbReference type="STRING" id="413071.G9N3A8"/>
<name>G9N3A8_HYPVG</name>
<dbReference type="Gene3D" id="3.40.50.1580">
    <property type="entry name" value="Nucleoside phosphorylase domain"/>
    <property type="match status" value="1"/>
</dbReference>
<dbReference type="InterPro" id="IPR011990">
    <property type="entry name" value="TPR-like_helical_dom_sf"/>
</dbReference>
<dbReference type="InterPro" id="IPR027417">
    <property type="entry name" value="P-loop_NTPase"/>
</dbReference>
<dbReference type="Proteomes" id="UP000007115">
    <property type="component" value="Unassembled WGS sequence"/>
</dbReference>
<reference evidence="2 3" key="1">
    <citation type="journal article" date="2011" name="Genome Biol.">
        <title>Comparative genome sequence analysis underscores mycoparasitism as the ancestral life style of Trichoderma.</title>
        <authorList>
            <person name="Kubicek C.P."/>
            <person name="Herrera-Estrella A."/>
            <person name="Seidl-Seiboth V."/>
            <person name="Martinez D.A."/>
            <person name="Druzhinina I.S."/>
            <person name="Thon M."/>
            <person name="Zeilinger S."/>
            <person name="Casas-Flores S."/>
            <person name="Horwitz B.A."/>
            <person name="Mukherjee P.K."/>
            <person name="Mukherjee M."/>
            <person name="Kredics L."/>
            <person name="Alcaraz L.D."/>
            <person name="Aerts A."/>
            <person name="Antal Z."/>
            <person name="Atanasova L."/>
            <person name="Cervantes-Badillo M.G."/>
            <person name="Challacombe J."/>
            <person name="Chertkov O."/>
            <person name="McCluskey K."/>
            <person name="Coulpier F."/>
            <person name="Deshpande N."/>
            <person name="von Doehren H."/>
            <person name="Ebbole D.J."/>
            <person name="Esquivel-Naranjo E.U."/>
            <person name="Fekete E."/>
            <person name="Flipphi M."/>
            <person name="Glaser F."/>
            <person name="Gomez-Rodriguez E.Y."/>
            <person name="Gruber S."/>
            <person name="Han C."/>
            <person name="Henrissat B."/>
            <person name="Hermosa R."/>
            <person name="Hernandez-Onate M."/>
            <person name="Karaffa L."/>
            <person name="Kosti I."/>
            <person name="Le Crom S."/>
            <person name="Lindquist E."/>
            <person name="Lucas S."/>
            <person name="Luebeck M."/>
            <person name="Luebeck P.S."/>
            <person name="Margeot A."/>
            <person name="Metz B."/>
            <person name="Misra M."/>
            <person name="Nevalainen H."/>
            <person name="Omann M."/>
            <person name="Packer N."/>
            <person name="Perrone G."/>
            <person name="Uresti-Rivera E.E."/>
            <person name="Salamov A."/>
            <person name="Schmoll M."/>
            <person name="Seiboth B."/>
            <person name="Shapiro H."/>
            <person name="Sukno S."/>
            <person name="Tamayo-Ramos J.A."/>
            <person name="Tisch D."/>
            <person name="Wiest A."/>
            <person name="Wilkinson H.H."/>
            <person name="Zhang M."/>
            <person name="Coutinho P.M."/>
            <person name="Kenerley C.M."/>
            <person name="Monte E."/>
            <person name="Baker S.E."/>
            <person name="Grigoriev I.V."/>
        </authorList>
    </citation>
    <scope>NUCLEOTIDE SEQUENCE [LARGE SCALE GENOMIC DNA]</scope>
    <source>
        <strain evidence="3">Gv29-8 / FGSC 10586</strain>
    </source>
</reference>
<sequence>MSDSGPSKPIRRSDFEIAIVCALQIEYDAVCLLIDGFWDDEDFRRAEGDQNIYTTGHISNHNVVIILLASMGKTSAATAVANMRMSFTAIQLLLLVGICGGVPFPSGPRGEEILLGDVIIGDEVKPYDYGKQYPDGFQRSESFGYGASNFNRGIRGLLNFLKTDRGTRLLEDRISLHLQHFQEVASSCTKVKYAYPGAVEDKLFASEYRHKHHQRSPCICRGCFNDSDPVCEEAIKASCVETDCDTSCTIPRQRITAKQMLGPDMINEAQRPTIHFGRLASADMVLKSAKDRDTLSQELQVIGFEMEAAGFYNELPYIVIKSVCDYADSHKSKAWQPFAAATAASACKSLLERYHQTDPILKENSRGHKRAREDDTHSTICVIPLLKNERFVGRHDVLKELKEMLFHKQNFSRAALVGLGGIGKTQVGLQLAYLMKEVLRDENGNECSVLWIPALSMATFEQACADIARHIPRPRGMERDDKKIVKDYFSTKAAGRWLLILDNADDHDLIFGHSSAPGGLLQHLPRSDLGCILTTTRDRRVAVGFAETNVVTLSKMDINEAETFFRKSLLKKDFINADEAIRSLLEFLERMPLAIAQAAAYINVNQVTIHEFLGLLRDVPHDQISVLGRHFQDSTRYQGSQNAIAKTWLASFDKITQTDPTAAKLLVFISFIGYKGIPRSLLPKGESREEFLHAIGTLLGYGFLTLHQEDFYDMHRLVHIAATVWARERSAHTTYMNMNLALAHIASVFPYTEYEGSKEKRAYLPHALKILKGILCSKNEYSQILAALVGRFLLHEGRICESISLLEYLVAYSRMRKDDPVWLLLQRDLARAYCEDGRIKKAISILECVVPMHEKVLGEEHLETVTSRHSLVMAYVDEEQFKKATSVLTAIEEKALRTNHQDPLVSHELTSLHTWGGTDEAISILERVVAMWDKHFKDHPNHLIAQHELAIRYYKYGHKDKAILMLERVVALWGHIEHPYNVTSQLCLGRMYRQNGQIEKAIGTLERAAVIADKCFKDDTMDLMMKHENADELLIQRELAHAYYENDQPEKALPLLEDAASILRRILPEDNNLRIESEEVLARMRKSLEEGGT</sequence>
<dbReference type="Gene3D" id="3.40.50.300">
    <property type="entry name" value="P-loop containing nucleotide triphosphate hydrolases"/>
    <property type="match status" value="1"/>
</dbReference>
<feature type="domain" description="Nucleoside phosphorylase" evidence="1">
    <location>
        <begin position="17"/>
        <end position="132"/>
    </location>
</feature>
<evidence type="ECO:0000313" key="3">
    <source>
        <dbReference type="Proteomes" id="UP000007115"/>
    </source>
</evidence>
<dbReference type="GO" id="GO:0003824">
    <property type="term" value="F:catalytic activity"/>
    <property type="evidence" value="ECO:0007669"/>
    <property type="project" value="InterPro"/>
</dbReference>
<gene>
    <name evidence="2" type="ORF">TRIVIDRAFT_231559</name>
</gene>
<organism evidence="2 3">
    <name type="scientific">Hypocrea virens (strain Gv29-8 / FGSC 10586)</name>
    <name type="common">Gliocladium virens</name>
    <name type="synonym">Trichoderma virens</name>
    <dbReference type="NCBI Taxonomy" id="413071"/>
    <lineage>
        <taxon>Eukaryota</taxon>
        <taxon>Fungi</taxon>
        <taxon>Dikarya</taxon>
        <taxon>Ascomycota</taxon>
        <taxon>Pezizomycotina</taxon>
        <taxon>Sordariomycetes</taxon>
        <taxon>Hypocreomycetidae</taxon>
        <taxon>Hypocreales</taxon>
        <taxon>Hypocreaceae</taxon>
        <taxon>Trichoderma</taxon>
    </lineage>
</organism>
<dbReference type="InParanoid" id="G9N3A8"/>
<dbReference type="VEuPathDB" id="FungiDB:TRIVIDRAFT_231559"/>
<dbReference type="InterPro" id="IPR035994">
    <property type="entry name" value="Nucleoside_phosphorylase_sf"/>
</dbReference>
<dbReference type="HOGENOM" id="CLU_000288_125_3_1"/>
<dbReference type="Pfam" id="PF01048">
    <property type="entry name" value="PNP_UDP_1"/>
    <property type="match status" value="1"/>
</dbReference>
<dbReference type="InterPro" id="IPR019734">
    <property type="entry name" value="TPR_rpt"/>
</dbReference>
<dbReference type="SUPFAM" id="SSF52540">
    <property type="entry name" value="P-loop containing nucleoside triphosphate hydrolases"/>
    <property type="match status" value="1"/>
</dbReference>
<dbReference type="AlphaFoldDB" id="G9N3A8"/>
<keyword evidence="3" id="KW-1185">Reference proteome</keyword>
<accession>G9N3A8</accession>
<dbReference type="PANTHER" id="PTHR46082">
    <property type="entry name" value="ATP/GTP-BINDING PROTEIN-RELATED"/>
    <property type="match status" value="1"/>
</dbReference>
<dbReference type="SUPFAM" id="SSF53167">
    <property type="entry name" value="Purine and uridine phosphorylases"/>
    <property type="match status" value="1"/>
</dbReference>
<dbReference type="EMBL" id="ABDF02000085">
    <property type="protein sequence ID" value="EHK18792.1"/>
    <property type="molecule type" value="Genomic_DNA"/>
</dbReference>
<dbReference type="OMA" id="TTRTMEV"/>
<evidence type="ECO:0000259" key="1">
    <source>
        <dbReference type="Pfam" id="PF01048"/>
    </source>
</evidence>
<proteinExistence type="predicted"/>
<dbReference type="InterPro" id="IPR000845">
    <property type="entry name" value="Nucleoside_phosphorylase_d"/>
</dbReference>
<dbReference type="SUPFAM" id="SSF48452">
    <property type="entry name" value="TPR-like"/>
    <property type="match status" value="2"/>
</dbReference>
<dbReference type="Pfam" id="PF13374">
    <property type="entry name" value="TPR_10"/>
    <property type="match status" value="2"/>
</dbReference>
<dbReference type="SMART" id="SM00028">
    <property type="entry name" value="TPR"/>
    <property type="match status" value="4"/>
</dbReference>
<dbReference type="RefSeq" id="XP_013952991.1">
    <property type="nucleotide sequence ID" value="XM_014097516.1"/>
</dbReference>
<dbReference type="PANTHER" id="PTHR46082:SF6">
    <property type="entry name" value="AAA+ ATPASE DOMAIN-CONTAINING PROTEIN-RELATED"/>
    <property type="match status" value="1"/>
</dbReference>
<dbReference type="GeneID" id="25792411"/>
<dbReference type="OrthoDB" id="626167at2759"/>
<evidence type="ECO:0000313" key="2">
    <source>
        <dbReference type="EMBL" id="EHK18792.1"/>
    </source>
</evidence>